<keyword evidence="2" id="KW-0396">Initiation factor</keyword>
<dbReference type="AlphaFoldDB" id="A0AAE1BNE4"/>
<dbReference type="GO" id="GO:0003743">
    <property type="term" value="F:translation initiation factor activity"/>
    <property type="evidence" value="ECO:0007669"/>
    <property type="project" value="UniProtKB-KW"/>
</dbReference>
<organism evidence="5 6">
    <name type="scientific">Petrolisthes cinctipes</name>
    <name type="common">Flat porcelain crab</name>
    <dbReference type="NCBI Taxonomy" id="88211"/>
    <lineage>
        <taxon>Eukaryota</taxon>
        <taxon>Metazoa</taxon>
        <taxon>Ecdysozoa</taxon>
        <taxon>Arthropoda</taxon>
        <taxon>Crustacea</taxon>
        <taxon>Multicrustacea</taxon>
        <taxon>Malacostraca</taxon>
        <taxon>Eumalacostraca</taxon>
        <taxon>Eucarida</taxon>
        <taxon>Decapoda</taxon>
        <taxon>Pleocyemata</taxon>
        <taxon>Anomura</taxon>
        <taxon>Galatheoidea</taxon>
        <taxon>Porcellanidae</taxon>
        <taxon>Petrolisthes</taxon>
    </lineage>
</organism>
<gene>
    <name evidence="5" type="ORF">Pcinc_039813</name>
</gene>
<dbReference type="GO" id="GO:0070124">
    <property type="term" value="P:mitochondrial translational initiation"/>
    <property type="evidence" value="ECO:0007669"/>
    <property type="project" value="TreeGrafter"/>
</dbReference>
<dbReference type="InterPro" id="IPR036788">
    <property type="entry name" value="T_IF-3_C_sf"/>
</dbReference>
<accession>A0AAE1BNE4</accession>
<keyword evidence="3" id="KW-0648">Protein biosynthesis</keyword>
<comment type="caution">
    <text evidence="5">The sequence shown here is derived from an EMBL/GenBank/DDBJ whole genome shotgun (WGS) entry which is preliminary data.</text>
</comment>
<dbReference type="Proteomes" id="UP001286313">
    <property type="component" value="Unassembled WGS sequence"/>
</dbReference>
<evidence type="ECO:0000256" key="3">
    <source>
        <dbReference type="ARBA" id="ARBA00022917"/>
    </source>
</evidence>
<dbReference type="Gene3D" id="3.30.110.10">
    <property type="entry name" value="Translation initiation factor 3 (IF-3), C-terminal domain"/>
    <property type="match status" value="1"/>
</dbReference>
<dbReference type="Pfam" id="PF05198">
    <property type="entry name" value="IF3_N"/>
    <property type="match status" value="1"/>
</dbReference>
<name>A0AAE1BNE4_PETCI</name>
<evidence type="ECO:0000313" key="5">
    <source>
        <dbReference type="EMBL" id="KAK3853653.1"/>
    </source>
</evidence>
<evidence type="ECO:0000256" key="2">
    <source>
        <dbReference type="ARBA" id="ARBA00022540"/>
    </source>
</evidence>
<dbReference type="Gene3D" id="3.10.20.80">
    <property type="entry name" value="Translation initiation factor 3 (IF-3), N-terminal domain"/>
    <property type="match status" value="1"/>
</dbReference>
<sequence length="207" mass="23750">MSRLISTTTRTLKKKVTGDNLEPRTPKRIHTDDDSPVIILIDREEKLSTTTLMQAGKMAKRRDLKLVKIEDPTLNKTKDVYKLLTGKEYYEQEVKAKNNAKISQELKLVEKKIVFTSKIGPSDLTNKLHNIHKWLMKSYQIKVYLNSTGTKEDMDNTFSTIEKEVAQLQGHIQQVKESANSFKFYIVPTKVKEAKTGKPPENSISRN</sequence>
<dbReference type="GO" id="GO:0032790">
    <property type="term" value="P:ribosome disassembly"/>
    <property type="evidence" value="ECO:0007669"/>
    <property type="project" value="TreeGrafter"/>
</dbReference>
<protein>
    <recommendedName>
        <fullName evidence="4">Translation initiation factor 3 N-terminal domain-containing protein</fullName>
    </recommendedName>
</protein>
<dbReference type="PANTHER" id="PTHR10938:SF0">
    <property type="entry name" value="TRANSLATION INITIATION FACTOR IF-3, MITOCHONDRIAL"/>
    <property type="match status" value="1"/>
</dbReference>
<dbReference type="InterPro" id="IPR001288">
    <property type="entry name" value="Translation_initiation_fac_3"/>
</dbReference>
<evidence type="ECO:0000259" key="4">
    <source>
        <dbReference type="Pfam" id="PF05198"/>
    </source>
</evidence>
<reference evidence="5" key="1">
    <citation type="submission" date="2023-10" db="EMBL/GenBank/DDBJ databases">
        <title>Genome assemblies of two species of porcelain crab, Petrolisthes cinctipes and Petrolisthes manimaculis (Anomura: Porcellanidae).</title>
        <authorList>
            <person name="Angst P."/>
        </authorList>
    </citation>
    <scope>NUCLEOTIDE SEQUENCE</scope>
    <source>
        <strain evidence="5">PB745_01</strain>
        <tissue evidence="5">Gill</tissue>
    </source>
</reference>
<keyword evidence="6" id="KW-1185">Reference proteome</keyword>
<dbReference type="InterPro" id="IPR036787">
    <property type="entry name" value="T_IF-3_N_sf"/>
</dbReference>
<dbReference type="GO" id="GO:0043022">
    <property type="term" value="F:ribosome binding"/>
    <property type="evidence" value="ECO:0007669"/>
    <property type="project" value="TreeGrafter"/>
</dbReference>
<proteinExistence type="inferred from homology"/>
<dbReference type="SUPFAM" id="SSF55200">
    <property type="entry name" value="Translation initiation factor IF3, C-terminal domain"/>
    <property type="match status" value="1"/>
</dbReference>
<dbReference type="GO" id="GO:0005739">
    <property type="term" value="C:mitochondrion"/>
    <property type="evidence" value="ECO:0007669"/>
    <property type="project" value="TreeGrafter"/>
</dbReference>
<evidence type="ECO:0000313" key="6">
    <source>
        <dbReference type="Proteomes" id="UP001286313"/>
    </source>
</evidence>
<feature type="domain" description="Translation initiation factor 3 N-terminal" evidence="4">
    <location>
        <begin position="37"/>
        <end position="98"/>
    </location>
</feature>
<dbReference type="PANTHER" id="PTHR10938">
    <property type="entry name" value="TRANSLATION INITIATION FACTOR IF-3"/>
    <property type="match status" value="1"/>
</dbReference>
<comment type="similarity">
    <text evidence="1">Belongs to the IF-3 family.</text>
</comment>
<evidence type="ECO:0000256" key="1">
    <source>
        <dbReference type="ARBA" id="ARBA00005439"/>
    </source>
</evidence>
<dbReference type="EMBL" id="JAWQEG010006878">
    <property type="protein sequence ID" value="KAK3853653.1"/>
    <property type="molecule type" value="Genomic_DNA"/>
</dbReference>
<dbReference type="InterPro" id="IPR019814">
    <property type="entry name" value="Translation_initiation_fac_3_N"/>
</dbReference>